<dbReference type="AlphaFoldDB" id="A0A1H8QMD3"/>
<protein>
    <submittedName>
        <fullName evidence="2">Uncharacterized protein</fullName>
    </submittedName>
</protein>
<dbReference type="STRING" id="310780.SAMN05216267_103075"/>
<evidence type="ECO:0000256" key="1">
    <source>
        <dbReference type="SAM" id="MobiDB-lite"/>
    </source>
</evidence>
<accession>A0A1H8QMD3</accession>
<dbReference type="RefSeq" id="WP_069462268.1">
    <property type="nucleotide sequence ID" value="NZ_FODD01000030.1"/>
</dbReference>
<dbReference type="OrthoDB" id="3854982at2"/>
<proteinExistence type="predicted"/>
<keyword evidence="3" id="KW-1185">Reference proteome</keyword>
<organism evidence="2 3">
    <name type="scientific">Actinacidiphila rubida</name>
    <dbReference type="NCBI Taxonomy" id="310780"/>
    <lineage>
        <taxon>Bacteria</taxon>
        <taxon>Bacillati</taxon>
        <taxon>Actinomycetota</taxon>
        <taxon>Actinomycetes</taxon>
        <taxon>Kitasatosporales</taxon>
        <taxon>Streptomycetaceae</taxon>
        <taxon>Actinacidiphila</taxon>
    </lineage>
</organism>
<sequence>MSTTPTSRPWRVLPDGSQLTNPEPQPPSALQLGQWAYVDGRAYRIINMRQAAASSRVVEFHGHAPVLVTNGRPLRVFQVIPAPARPAPYPVRW</sequence>
<reference evidence="2 3" key="1">
    <citation type="submission" date="2016-10" db="EMBL/GenBank/DDBJ databases">
        <authorList>
            <person name="de Groot N.N."/>
        </authorList>
    </citation>
    <scope>NUCLEOTIDE SEQUENCE [LARGE SCALE GENOMIC DNA]</scope>
    <source>
        <strain evidence="2 3">CGMCC 4.2026</strain>
    </source>
</reference>
<feature type="region of interest" description="Disordered" evidence="1">
    <location>
        <begin position="1"/>
        <end position="28"/>
    </location>
</feature>
<dbReference type="Proteomes" id="UP000181951">
    <property type="component" value="Unassembled WGS sequence"/>
</dbReference>
<evidence type="ECO:0000313" key="3">
    <source>
        <dbReference type="Proteomes" id="UP000181951"/>
    </source>
</evidence>
<evidence type="ECO:0000313" key="2">
    <source>
        <dbReference type="EMBL" id="SEO55352.1"/>
    </source>
</evidence>
<name>A0A1H8QMD3_9ACTN</name>
<gene>
    <name evidence="2" type="ORF">SAMN05216267_103075</name>
</gene>
<dbReference type="EMBL" id="FODD01000030">
    <property type="protein sequence ID" value="SEO55352.1"/>
    <property type="molecule type" value="Genomic_DNA"/>
</dbReference>